<dbReference type="PROSITE" id="PS01124">
    <property type="entry name" value="HTH_ARAC_FAMILY_2"/>
    <property type="match status" value="1"/>
</dbReference>
<evidence type="ECO:0000256" key="3">
    <source>
        <dbReference type="ARBA" id="ARBA00023163"/>
    </source>
</evidence>
<dbReference type="InterPro" id="IPR009057">
    <property type="entry name" value="Homeodomain-like_sf"/>
</dbReference>
<dbReference type="GO" id="GO:0003700">
    <property type="term" value="F:DNA-binding transcription factor activity"/>
    <property type="evidence" value="ECO:0007669"/>
    <property type="project" value="InterPro"/>
</dbReference>
<dbReference type="PANTHER" id="PTHR43280:SF30">
    <property type="entry name" value="MMSAB OPERON REGULATORY PROTEIN"/>
    <property type="match status" value="1"/>
</dbReference>
<gene>
    <name evidence="5" type="ORF">PAT3040_04085</name>
</gene>
<evidence type="ECO:0000256" key="2">
    <source>
        <dbReference type="ARBA" id="ARBA00023125"/>
    </source>
</evidence>
<reference evidence="5 6" key="1">
    <citation type="submission" date="2017-08" db="EMBL/GenBank/DDBJ databases">
        <title>Substantial Increase in Enzyme Production by Combined Drug-Resistance Mutations in Paenibacillus agaridevorans.</title>
        <authorList>
            <person name="Tanaka Y."/>
            <person name="Funane K."/>
            <person name="Hosaka T."/>
            <person name="Shiwa Y."/>
            <person name="Fujita N."/>
            <person name="Miyazaki T."/>
            <person name="Yoshikawa H."/>
            <person name="Murakami K."/>
            <person name="Kasahara K."/>
            <person name="Inaoka T."/>
            <person name="Hiraga Y."/>
            <person name="Ochi K."/>
        </authorList>
    </citation>
    <scope>NUCLEOTIDE SEQUENCE [LARGE SCALE GENOMIC DNA]</scope>
    <source>
        <strain evidence="5 6">T-3040</strain>
    </source>
</reference>
<dbReference type="PROSITE" id="PS00041">
    <property type="entry name" value="HTH_ARAC_FAMILY_1"/>
    <property type="match status" value="1"/>
</dbReference>
<dbReference type="InterPro" id="IPR018062">
    <property type="entry name" value="HTH_AraC-typ_CS"/>
</dbReference>
<evidence type="ECO:0000259" key="4">
    <source>
        <dbReference type="PROSITE" id="PS01124"/>
    </source>
</evidence>
<evidence type="ECO:0000313" key="6">
    <source>
        <dbReference type="Proteomes" id="UP000245202"/>
    </source>
</evidence>
<dbReference type="SMART" id="SM00342">
    <property type="entry name" value="HTH_ARAC"/>
    <property type="match status" value="1"/>
</dbReference>
<dbReference type="SUPFAM" id="SSF46689">
    <property type="entry name" value="Homeodomain-like"/>
    <property type="match status" value="2"/>
</dbReference>
<dbReference type="AlphaFoldDB" id="A0A2R5EUU4"/>
<name>A0A2R5EUU4_9BACL</name>
<dbReference type="Proteomes" id="UP000245202">
    <property type="component" value="Unassembled WGS sequence"/>
</dbReference>
<keyword evidence="1" id="KW-0805">Transcription regulation</keyword>
<organism evidence="5 6">
    <name type="scientific">Paenibacillus agaridevorans</name>
    <dbReference type="NCBI Taxonomy" id="171404"/>
    <lineage>
        <taxon>Bacteria</taxon>
        <taxon>Bacillati</taxon>
        <taxon>Bacillota</taxon>
        <taxon>Bacilli</taxon>
        <taxon>Bacillales</taxon>
        <taxon>Paenibacillaceae</taxon>
        <taxon>Paenibacillus</taxon>
    </lineage>
</organism>
<dbReference type="InterPro" id="IPR018060">
    <property type="entry name" value="HTH_AraC"/>
</dbReference>
<dbReference type="PRINTS" id="PR00032">
    <property type="entry name" value="HTHARAC"/>
</dbReference>
<feature type="domain" description="HTH araC/xylS-type" evidence="4">
    <location>
        <begin position="65"/>
        <end position="163"/>
    </location>
</feature>
<dbReference type="PANTHER" id="PTHR43280">
    <property type="entry name" value="ARAC-FAMILY TRANSCRIPTIONAL REGULATOR"/>
    <property type="match status" value="1"/>
</dbReference>
<dbReference type="Pfam" id="PF12833">
    <property type="entry name" value="HTH_18"/>
    <property type="match status" value="1"/>
</dbReference>
<keyword evidence="3" id="KW-0804">Transcription</keyword>
<evidence type="ECO:0000313" key="5">
    <source>
        <dbReference type="EMBL" id="GBG09439.1"/>
    </source>
</evidence>
<evidence type="ECO:0000256" key="1">
    <source>
        <dbReference type="ARBA" id="ARBA00023015"/>
    </source>
</evidence>
<dbReference type="Gene3D" id="1.10.10.60">
    <property type="entry name" value="Homeodomain-like"/>
    <property type="match status" value="2"/>
</dbReference>
<dbReference type="EMBL" id="BDQX01000230">
    <property type="protein sequence ID" value="GBG09439.1"/>
    <property type="molecule type" value="Genomic_DNA"/>
</dbReference>
<comment type="caution">
    <text evidence="5">The sequence shown here is derived from an EMBL/GenBank/DDBJ whole genome shotgun (WGS) entry which is preliminary data.</text>
</comment>
<dbReference type="GO" id="GO:0043565">
    <property type="term" value="F:sequence-specific DNA binding"/>
    <property type="evidence" value="ECO:0007669"/>
    <property type="project" value="InterPro"/>
</dbReference>
<keyword evidence="6" id="KW-1185">Reference proteome</keyword>
<sequence>MNALVALLSADWVQQHPDIIHEMAHSDLATILSLTRHVLSSYDKLGDNIPAPTNKRIASTKETVEMLVRWMEESYWDNITLQTLAERVHFNSSYLVRMFRRYQGETPFQFLNRLRMKAAISYLANSNLTVEEISYTIGYQSIHYFSRLFKQTYGKSPSQWRIEHKIPSS</sequence>
<accession>A0A2R5EUU4</accession>
<keyword evidence="2" id="KW-0238">DNA-binding</keyword>
<dbReference type="InterPro" id="IPR020449">
    <property type="entry name" value="Tscrpt_reg_AraC-type_HTH"/>
</dbReference>
<proteinExistence type="predicted"/>
<protein>
    <submittedName>
        <fullName evidence="5">Putative AraC family transcriptional regulator</fullName>
    </submittedName>
</protein>